<dbReference type="AlphaFoldDB" id="A0A834W1Z7"/>
<proteinExistence type="predicted"/>
<evidence type="ECO:0000313" key="3">
    <source>
        <dbReference type="EMBL" id="KAF7806195.1"/>
    </source>
</evidence>
<protein>
    <submittedName>
        <fullName evidence="3">CLAVATA3/ESR (CLE)-related protein 45</fullName>
    </submittedName>
</protein>
<keyword evidence="2" id="KW-0732">Signal</keyword>
<dbReference type="InterPro" id="IPR038821">
    <property type="entry name" value="CLE45-like"/>
</dbReference>
<feature type="chain" id="PRO_5032506567" evidence="2">
    <location>
        <begin position="20"/>
        <end position="98"/>
    </location>
</feature>
<dbReference type="Proteomes" id="UP000634136">
    <property type="component" value="Unassembled WGS sequence"/>
</dbReference>
<organism evidence="3 4">
    <name type="scientific">Senna tora</name>
    <dbReference type="NCBI Taxonomy" id="362788"/>
    <lineage>
        <taxon>Eukaryota</taxon>
        <taxon>Viridiplantae</taxon>
        <taxon>Streptophyta</taxon>
        <taxon>Embryophyta</taxon>
        <taxon>Tracheophyta</taxon>
        <taxon>Spermatophyta</taxon>
        <taxon>Magnoliopsida</taxon>
        <taxon>eudicotyledons</taxon>
        <taxon>Gunneridae</taxon>
        <taxon>Pentapetalae</taxon>
        <taxon>rosids</taxon>
        <taxon>fabids</taxon>
        <taxon>Fabales</taxon>
        <taxon>Fabaceae</taxon>
        <taxon>Caesalpinioideae</taxon>
        <taxon>Cassia clade</taxon>
        <taxon>Senna</taxon>
    </lineage>
</organism>
<dbReference type="PANTHER" id="PTHR36726">
    <property type="entry name" value="CLAVATA3/ESR (CLE)-RELATED PROTEIN 45"/>
    <property type="match status" value="1"/>
</dbReference>
<dbReference type="OrthoDB" id="1702020at2759"/>
<evidence type="ECO:0000256" key="1">
    <source>
        <dbReference type="SAM" id="MobiDB-lite"/>
    </source>
</evidence>
<feature type="region of interest" description="Disordered" evidence="1">
    <location>
        <begin position="76"/>
        <end position="98"/>
    </location>
</feature>
<name>A0A834W1Z7_9FABA</name>
<comment type="caution">
    <text evidence="3">The sequence shown here is derived from an EMBL/GenBank/DDBJ whole genome shotgun (WGS) entry which is preliminary data.</text>
</comment>
<reference evidence="3" key="1">
    <citation type="submission" date="2020-09" db="EMBL/GenBank/DDBJ databases">
        <title>Genome-Enabled Discovery of Anthraquinone Biosynthesis in Senna tora.</title>
        <authorList>
            <person name="Kang S.-H."/>
            <person name="Pandey R.P."/>
            <person name="Lee C.-M."/>
            <person name="Sim J.-S."/>
            <person name="Jeong J.-T."/>
            <person name="Choi B.-S."/>
            <person name="Jung M."/>
            <person name="Ginzburg D."/>
            <person name="Zhao K."/>
            <person name="Won S.Y."/>
            <person name="Oh T.-J."/>
            <person name="Yu Y."/>
            <person name="Kim N.-H."/>
            <person name="Lee O.R."/>
            <person name="Lee T.-H."/>
            <person name="Bashyal P."/>
            <person name="Kim T.-S."/>
            <person name="Lee W.-H."/>
            <person name="Kawkins C."/>
            <person name="Kim C.-K."/>
            <person name="Kim J.S."/>
            <person name="Ahn B.O."/>
            <person name="Rhee S.Y."/>
            <person name="Sohng J.K."/>
        </authorList>
    </citation>
    <scope>NUCLEOTIDE SEQUENCE</scope>
    <source>
        <tissue evidence="3">Leaf</tissue>
    </source>
</reference>
<evidence type="ECO:0000256" key="2">
    <source>
        <dbReference type="SAM" id="SignalP"/>
    </source>
</evidence>
<accession>A0A834W1Z7</accession>
<evidence type="ECO:0000313" key="4">
    <source>
        <dbReference type="Proteomes" id="UP000634136"/>
    </source>
</evidence>
<keyword evidence="4" id="KW-1185">Reference proteome</keyword>
<gene>
    <name evidence="3" type="ORF">G2W53_038356</name>
</gene>
<dbReference type="PANTHER" id="PTHR36726:SF5">
    <property type="entry name" value="CLAVATA3_ESR (CLE) GENE FAMILY MEMBER MTCLE11"/>
    <property type="match status" value="1"/>
</dbReference>
<dbReference type="EMBL" id="JAAIUW010000012">
    <property type="protein sequence ID" value="KAF7806195.1"/>
    <property type="molecule type" value="Genomic_DNA"/>
</dbReference>
<feature type="signal peptide" evidence="2">
    <location>
        <begin position="1"/>
        <end position="19"/>
    </location>
</feature>
<sequence length="98" mass="11135">MSLLSLRGLFLFVCIGILASQPYKACGLRSKDLALRWENRQLPFVRSFRMLKVKDNAAEMENLQSKMELAPVPSISFHPYQSNKRTVGKGSNPIHNRS</sequence>